<keyword evidence="2" id="KW-0812">Transmembrane</keyword>
<dbReference type="Proteomes" id="UP000000599">
    <property type="component" value="Chromosome G"/>
</dbReference>
<protein>
    <submittedName>
        <fullName evidence="3">DEHA2G05434p</fullName>
    </submittedName>
</protein>
<dbReference type="HOGENOM" id="CLU_2359695_0_0_1"/>
<sequence>MTIRLWLVSVSAETTDGEQGAKCESRAQQSTPVQQGSTSSRRRQLRPPGVHQSVYFRSNAHFSIVKQMLSHSAIWFGIPSVLCNINGVWVLYFVIT</sequence>
<dbReference type="EMBL" id="CR382139">
    <property type="protein sequence ID" value="CAR65917.1"/>
    <property type="molecule type" value="Genomic_DNA"/>
</dbReference>
<dbReference type="AlphaFoldDB" id="B5RV38"/>
<gene>
    <name evidence="3" type="ordered locus">DEHA2G05434g</name>
</gene>
<proteinExistence type="predicted"/>
<feature type="compositionally biased region" description="Polar residues" evidence="1">
    <location>
        <begin position="26"/>
        <end position="39"/>
    </location>
</feature>
<keyword evidence="2" id="KW-0472">Membrane</keyword>
<keyword evidence="4" id="KW-1185">Reference proteome</keyword>
<keyword evidence="2" id="KW-1133">Transmembrane helix</keyword>
<organism evidence="3 4">
    <name type="scientific">Debaryomyces hansenii (strain ATCC 36239 / CBS 767 / BCRC 21394 / JCM 1990 / NBRC 0083 / IGC 2968)</name>
    <name type="common">Yeast</name>
    <name type="synonym">Torulaspora hansenii</name>
    <dbReference type="NCBI Taxonomy" id="284592"/>
    <lineage>
        <taxon>Eukaryota</taxon>
        <taxon>Fungi</taxon>
        <taxon>Dikarya</taxon>
        <taxon>Ascomycota</taxon>
        <taxon>Saccharomycotina</taxon>
        <taxon>Pichiomycetes</taxon>
        <taxon>Debaryomycetaceae</taxon>
        <taxon>Debaryomyces</taxon>
    </lineage>
</organism>
<feature type="transmembrane region" description="Helical" evidence="2">
    <location>
        <begin position="73"/>
        <end position="95"/>
    </location>
</feature>
<reference evidence="3 4" key="1">
    <citation type="journal article" date="2004" name="Nature">
        <title>Genome evolution in yeasts.</title>
        <authorList>
            <consortium name="Genolevures"/>
            <person name="Dujon B."/>
            <person name="Sherman D."/>
            <person name="Fischer G."/>
            <person name="Durrens P."/>
            <person name="Casaregola S."/>
            <person name="Lafontaine I."/>
            <person name="de Montigny J."/>
            <person name="Marck C."/>
            <person name="Neuveglise C."/>
            <person name="Talla E."/>
            <person name="Goffard N."/>
            <person name="Frangeul L."/>
            <person name="Aigle M."/>
            <person name="Anthouard V."/>
            <person name="Babour A."/>
            <person name="Barbe V."/>
            <person name="Barnay S."/>
            <person name="Blanchin S."/>
            <person name="Beckerich J.M."/>
            <person name="Beyne E."/>
            <person name="Bleykasten C."/>
            <person name="Boisrame A."/>
            <person name="Boyer J."/>
            <person name="Cattolico L."/>
            <person name="Confanioleri F."/>
            <person name="de Daruvar A."/>
            <person name="Despons L."/>
            <person name="Fabre E."/>
            <person name="Fairhead C."/>
            <person name="Ferry-Dumazet H."/>
            <person name="Groppi A."/>
            <person name="Hantraye F."/>
            <person name="Hennequin C."/>
            <person name="Jauniaux N."/>
            <person name="Joyet P."/>
            <person name="Kachouri R."/>
            <person name="Kerrest A."/>
            <person name="Koszul R."/>
            <person name="Lemaire M."/>
            <person name="Lesur I."/>
            <person name="Ma L."/>
            <person name="Muller H."/>
            <person name="Nicaud J.M."/>
            <person name="Nikolski M."/>
            <person name="Oztas S."/>
            <person name="Ozier-Kalogeropoulos O."/>
            <person name="Pellenz S."/>
            <person name="Potier S."/>
            <person name="Richard G.F."/>
            <person name="Straub M.L."/>
            <person name="Suleau A."/>
            <person name="Swennene D."/>
            <person name="Tekaia F."/>
            <person name="Wesolowski-Louvel M."/>
            <person name="Westhof E."/>
            <person name="Wirth B."/>
            <person name="Zeniou-Meyer M."/>
            <person name="Zivanovic I."/>
            <person name="Bolotin-Fukuhara M."/>
            <person name="Thierry A."/>
            <person name="Bouchier C."/>
            <person name="Caudron B."/>
            <person name="Scarpelli C."/>
            <person name="Gaillardin C."/>
            <person name="Weissenbach J."/>
            <person name="Wincker P."/>
            <person name="Souciet J.L."/>
        </authorList>
    </citation>
    <scope>NUCLEOTIDE SEQUENCE [LARGE SCALE GENOMIC DNA]</scope>
    <source>
        <strain evidence="4">ATCC 36239 / CBS 767 / BCRC 21394 / JCM 1990 / NBRC 0083 / IGC 2968</strain>
    </source>
</reference>
<evidence type="ECO:0000256" key="2">
    <source>
        <dbReference type="SAM" id="Phobius"/>
    </source>
</evidence>
<feature type="region of interest" description="Disordered" evidence="1">
    <location>
        <begin position="16"/>
        <end position="48"/>
    </location>
</feature>
<dbReference type="InParanoid" id="B5RV38"/>
<name>B5RV38_DEBHA</name>
<dbReference type="RefSeq" id="XP_002770582.1">
    <property type="nucleotide sequence ID" value="XM_002770536.1"/>
</dbReference>
<dbReference type="KEGG" id="dha:DEHA2G05434g"/>
<evidence type="ECO:0000313" key="3">
    <source>
        <dbReference type="EMBL" id="CAR65917.1"/>
    </source>
</evidence>
<evidence type="ECO:0000256" key="1">
    <source>
        <dbReference type="SAM" id="MobiDB-lite"/>
    </source>
</evidence>
<dbReference type="GeneID" id="8999130"/>
<accession>B5RV38</accession>
<dbReference type="VEuPathDB" id="FungiDB:DEHA2G05434g"/>
<evidence type="ECO:0000313" key="4">
    <source>
        <dbReference type="Proteomes" id="UP000000599"/>
    </source>
</evidence>